<sequence>MKIPKPRKRGDSYRIEFMFNGSRYSCTRDTAKECEHWATIKLLELKTGRSEENQPAKPSITWLDLFNQYYENVGRHTDSKNWNLTQLKSFEKKVGNLSGVLIYEITPQQLTNWRNKRLKQVSENTVLKEISLYSAMFTYAQKELFIINENPWMKISKPSKPQSRYRRISRSEIDRILNILNYEIGKVPVNSEHYVAWAFLFAIETAMRRGEILNMKKSDIYDGYVHLPKTKNGTKRNVPLSNFAKELISIIQHKNEKIIPQSENAFRQMWEKRKSMTDITDLHFHDTRHEAISRMVKIRKLPVEVLAKITGHKKIEVLVNVYYNPDASELVEMFNAGD</sequence>
<dbReference type="GO" id="GO:0015074">
    <property type="term" value="P:DNA integration"/>
    <property type="evidence" value="ECO:0007669"/>
    <property type="project" value="UniProtKB-KW"/>
</dbReference>
<dbReference type="Pfam" id="PF00589">
    <property type="entry name" value="Phage_integrase"/>
    <property type="match status" value="1"/>
</dbReference>
<dbReference type="EMBL" id="CP089044">
    <property type="protein sequence ID" value="UYF76668.1"/>
    <property type="molecule type" value="Genomic_DNA"/>
</dbReference>
<dbReference type="InterPro" id="IPR057084">
    <property type="entry name" value="Int_N"/>
</dbReference>
<evidence type="ECO:0000256" key="3">
    <source>
        <dbReference type="ARBA" id="ARBA00023172"/>
    </source>
</evidence>
<evidence type="ECO:0000313" key="7">
    <source>
        <dbReference type="EMBL" id="UYF76668.1"/>
    </source>
</evidence>
<evidence type="ECO:0000256" key="1">
    <source>
        <dbReference type="ARBA" id="ARBA00022908"/>
    </source>
</evidence>
<evidence type="ECO:0000256" key="4">
    <source>
        <dbReference type="PROSITE-ProRule" id="PRU01248"/>
    </source>
</evidence>
<organism evidence="7 8">
    <name type="scientific">Acinetobacter ursingii</name>
    <dbReference type="NCBI Taxonomy" id="108980"/>
    <lineage>
        <taxon>Bacteria</taxon>
        <taxon>Pseudomonadati</taxon>
        <taxon>Pseudomonadota</taxon>
        <taxon>Gammaproteobacteria</taxon>
        <taxon>Moraxellales</taxon>
        <taxon>Moraxellaceae</taxon>
        <taxon>Acinetobacter</taxon>
    </lineage>
</organism>
<dbReference type="InterPro" id="IPR044068">
    <property type="entry name" value="CB"/>
</dbReference>
<feature type="domain" description="Tyr recombinase" evidence="5">
    <location>
        <begin position="163"/>
        <end position="335"/>
    </location>
</feature>
<dbReference type="CDD" id="cd00796">
    <property type="entry name" value="INT_Rci_Hp1_C"/>
    <property type="match status" value="1"/>
</dbReference>
<keyword evidence="3" id="KW-0233">DNA recombination</keyword>
<accession>A0AA46P9M8</accession>
<dbReference type="InterPro" id="IPR050090">
    <property type="entry name" value="Tyrosine_recombinase_XerCD"/>
</dbReference>
<keyword evidence="1" id="KW-0229">DNA integration</keyword>
<name>A0AA46P9M8_9GAMM</name>
<dbReference type="PROSITE" id="PS51898">
    <property type="entry name" value="TYR_RECOMBINASE"/>
    <property type="match status" value="1"/>
</dbReference>
<dbReference type="RefSeq" id="WP_151731752.1">
    <property type="nucleotide sequence ID" value="NZ_BKHP01000002.1"/>
</dbReference>
<dbReference type="PROSITE" id="PS51900">
    <property type="entry name" value="CB"/>
    <property type="match status" value="1"/>
</dbReference>
<dbReference type="InterPro" id="IPR013762">
    <property type="entry name" value="Integrase-like_cat_sf"/>
</dbReference>
<dbReference type="InterPro" id="IPR011010">
    <property type="entry name" value="DNA_brk_join_enz"/>
</dbReference>
<proteinExistence type="predicted"/>
<dbReference type="GO" id="GO:0003677">
    <property type="term" value="F:DNA binding"/>
    <property type="evidence" value="ECO:0007669"/>
    <property type="project" value="UniProtKB-UniRule"/>
</dbReference>
<dbReference type="Gene3D" id="1.10.150.130">
    <property type="match status" value="1"/>
</dbReference>
<evidence type="ECO:0000259" key="5">
    <source>
        <dbReference type="PROSITE" id="PS51898"/>
    </source>
</evidence>
<reference evidence="7" key="1">
    <citation type="journal article" date="2022" name="J Glob Antimicrob Resist">
        <title>Comparative analysis of IMP-4- and OXA-58-containing plasmids of three carbapenemase-producing Acinetobacter ursingii strains in the Netherlands.</title>
        <authorList>
            <person name="Hendrickx A.P.A."/>
            <person name="Schade R.P."/>
            <person name="Landman F."/>
            <person name="Bosch T."/>
            <person name="Schouls L.M."/>
            <person name="van Dijk K."/>
        </authorList>
    </citation>
    <scope>NUCLEOTIDE SEQUENCE</scope>
    <source>
        <strain evidence="7">RIVM_C010761</strain>
    </source>
</reference>
<dbReference type="Pfam" id="PF24624">
    <property type="entry name" value="Int_N"/>
    <property type="match status" value="1"/>
</dbReference>
<feature type="domain" description="Core-binding (CB)" evidence="6">
    <location>
        <begin position="57"/>
        <end position="141"/>
    </location>
</feature>
<dbReference type="GO" id="GO:0006310">
    <property type="term" value="P:DNA recombination"/>
    <property type="evidence" value="ECO:0007669"/>
    <property type="project" value="UniProtKB-KW"/>
</dbReference>
<gene>
    <name evidence="7" type="ORF">LSO58_07280</name>
</gene>
<dbReference type="InterPro" id="IPR010998">
    <property type="entry name" value="Integrase_recombinase_N"/>
</dbReference>
<keyword evidence="2 4" id="KW-0238">DNA-binding</keyword>
<evidence type="ECO:0000256" key="2">
    <source>
        <dbReference type="ARBA" id="ARBA00023125"/>
    </source>
</evidence>
<dbReference type="AlphaFoldDB" id="A0AA46P9M8"/>
<dbReference type="InterPro" id="IPR002104">
    <property type="entry name" value="Integrase_catalytic"/>
</dbReference>
<dbReference type="PANTHER" id="PTHR30349">
    <property type="entry name" value="PHAGE INTEGRASE-RELATED"/>
    <property type="match status" value="1"/>
</dbReference>
<dbReference type="PANTHER" id="PTHR30349:SF94">
    <property type="entry name" value="INTEGRASE_RECOMBINASE HI_1414-RELATED"/>
    <property type="match status" value="1"/>
</dbReference>
<dbReference type="SUPFAM" id="SSF56349">
    <property type="entry name" value="DNA breaking-rejoining enzymes"/>
    <property type="match status" value="1"/>
</dbReference>
<evidence type="ECO:0000313" key="8">
    <source>
        <dbReference type="Proteomes" id="UP001164081"/>
    </source>
</evidence>
<dbReference type="Gene3D" id="1.10.443.10">
    <property type="entry name" value="Intergrase catalytic core"/>
    <property type="match status" value="1"/>
</dbReference>
<protein>
    <submittedName>
        <fullName evidence="7">Site-specific integrase</fullName>
    </submittedName>
</protein>
<dbReference type="Proteomes" id="UP001164081">
    <property type="component" value="Chromosome"/>
</dbReference>
<evidence type="ECO:0000259" key="6">
    <source>
        <dbReference type="PROSITE" id="PS51900"/>
    </source>
</evidence>